<keyword evidence="8" id="KW-0949">S-adenosyl-L-methionine</keyword>
<dbReference type="NCBIfam" id="TIGR00095">
    <property type="entry name" value="16S rRNA (guanine(966)-N(2))-methyltransferase RsmD"/>
    <property type="match status" value="1"/>
</dbReference>
<name>A0A845V2I8_9GAMM</name>
<dbReference type="CDD" id="cd02440">
    <property type="entry name" value="AdoMet_MTases"/>
    <property type="match status" value="1"/>
</dbReference>
<dbReference type="AlphaFoldDB" id="A0A845V2I8"/>
<dbReference type="PANTHER" id="PTHR43542">
    <property type="entry name" value="METHYLTRANSFERASE"/>
    <property type="match status" value="1"/>
</dbReference>
<evidence type="ECO:0000256" key="1">
    <source>
        <dbReference type="ARBA" id="ARBA00002649"/>
    </source>
</evidence>
<evidence type="ECO:0000313" key="9">
    <source>
        <dbReference type="EMBL" id="NDY95466.1"/>
    </source>
</evidence>
<comment type="similarity">
    <text evidence="2 8">Belongs to the methyltransferase superfamily. RsmD family.</text>
</comment>
<dbReference type="InterPro" id="IPR004398">
    <property type="entry name" value="RNA_MeTrfase_RsmD"/>
</dbReference>
<keyword evidence="6 8" id="KW-0808">Transferase</keyword>
<comment type="function">
    <text evidence="1 8">Specifically methylates the guanine in position 966 of 16S rRNA in the assembled 30S particle.</text>
</comment>
<protein>
    <recommendedName>
        <fullName evidence="4 8">Ribosomal RNA small subunit methyltransferase D</fullName>
        <ecNumber evidence="3 8">2.1.1.171</ecNumber>
    </recommendedName>
</protein>
<dbReference type="PROSITE" id="PS00092">
    <property type="entry name" value="N6_MTASE"/>
    <property type="match status" value="1"/>
</dbReference>
<organism evidence="9 10">
    <name type="scientific">Wenzhouxiangella limi</name>
    <dbReference type="NCBI Taxonomy" id="2707351"/>
    <lineage>
        <taxon>Bacteria</taxon>
        <taxon>Pseudomonadati</taxon>
        <taxon>Pseudomonadota</taxon>
        <taxon>Gammaproteobacteria</taxon>
        <taxon>Chromatiales</taxon>
        <taxon>Wenzhouxiangellaceae</taxon>
        <taxon>Wenzhouxiangella</taxon>
    </lineage>
</organism>
<evidence type="ECO:0000313" key="10">
    <source>
        <dbReference type="Proteomes" id="UP000484885"/>
    </source>
</evidence>
<keyword evidence="10" id="KW-1185">Reference proteome</keyword>
<comment type="caution">
    <text evidence="9">The sequence shown here is derived from an EMBL/GenBank/DDBJ whole genome shotgun (WGS) entry which is preliminary data.</text>
</comment>
<dbReference type="EMBL" id="JAAGSC010000039">
    <property type="protein sequence ID" value="NDY95466.1"/>
    <property type="molecule type" value="Genomic_DNA"/>
</dbReference>
<dbReference type="PANTHER" id="PTHR43542:SF1">
    <property type="entry name" value="METHYLTRANSFERASE"/>
    <property type="match status" value="1"/>
</dbReference>
<dbReference type="Gene3D" id="3.40.50.150">
    <property type="entry name" value="Vaccinia Virus protein VP39"/>
    <property type="match status" value="1"/>
</dbReference>
<proteinExistence type="inferred from homology"/>
<dbReference type="InterPro" id="IPR002052">
    <property type="entry name" value="DNA_methylase_N6_adenine_CS"/>
</dbReference>
<evidence type="ECO:0000256" key="4">
    <source>
        <dbReference type="ARBA" id="ARBA00013682"/>
    </source>
</evidence>
<dbReference type="PIRSF" id="PIRSF004553">
    <property type="entry name" value="CHP00095"/>
    <property type="match status" value="1"/>
</dbReference>
<dbReference type="InterPro" id="IPR029063">
    <property type="entry name" value="SAM-dependent_MTases_sf"/>
</dbReference>
<comment type="catalytic activity">
    <reaction evidence="7 8">
        <text>guanosine(966) in 16S rRNA + S-adenosyl-L-methionine = N(2)-methylguanosine(966) in 16S rRNA + S-adenosyl-L-homocysteine + H(+)</text>
        <dbReference type="Rhea" id="RHEA:23548"/>
        <dbReference type="Rhea" id="RHEA-COMP:10211"/>
        <dbReference type="Rhea" id="RHEA-COMP:10212"/>
        <dbReference type="ChEBI" id="CHEBI:15378"/>
        <dbReference type="ChEBI" id="CHEBI:57856"/>
        <dbReference type="ChEBI" id="CHEBI:59789"/>
        <dbReference type="ChEBI" id="CHEBI:74269"/>
        <dbReference type="ChEBI" id="CHEBI:74481"/>
        <dbReference type="EC" id="2.1.1.171"/>
    </reaction>
</comment>
<reference evidence="9 10" key="1">
    <citation type="submission" date="2020-02" db="EMBL/GenBank/DDBJ databases">
        <authorList>
            <person name="Zhang X.-Y."/>
        </authorList>
    </citation>
    <scope>NUCLEOTIDE SEQUENCE [LARGE SCALE GENOMIC DNA]</scope>
    <source>
        <strain evidence="9 10">C33</strain>
    </source>
</reference>
<keyword evidence="5 8" id="KW-0489">Methyltransferase</keyword>
<sequence length="186" mass="20194">MTGKIRIIAGQWRGRKISVADRPGLRPTGDRARETLFNWIGPRIVGARVLDLFAGSGALGLEAASRGASRVVLVERDAAAVRALREGALTWPGAEAVNLVEADAPTWLMEQRDVFDLVLVDPPFESALLSVALAVLSDRPDCLSENALVYVESSPDQLPACWPNALDVFRQKRLGQAVLTLLKRTL</sequence>
<dbReference type="EC" id="2.1.1.171" evidence="3 8"/>
<keyword evidence="8" id="KW-0698">rRNA processing</keyword>
<evidence type="ECO:0000256" key="6">
    <source>
        <dbReference type="ARBA" id="ARBA00022679"/>
    </source>
</evidence>
<evidence type="ECO:0000256" key="7">
    <source>
        <dbReference type="ARBA" id="ARBA00048326"/>
    </source>
</evidence>
<dbReference type="SUPFAM" id="SSF53335">
    <property type="entry name" value="S-adenosyl-L-methionine-dependent methyltransferases"/>
    <property type="match status" value="1"/>
</dbReference>
<accession>A0A845V2I8</accession>
<evidence type="ECO:0000256" key="2">
    <source>
        <dbReference type="ARBA" id="ARBA00005269"/>
    </source>
</evidence>
<dbReference type="RefSeq" id="WP_164210848.1">
    <property type="nucleotide sequence ID" value="NZ_JAAGSC010000039.1"/>
</dbReference>
<gene>
    <name evidence="9" type="primary">rsmD</name>
    <name evidence="9" type="ORF">G3I74_06985</name>
</gene>
<dbReference type="GO" id="GO:0052913">
    <property type="term" value="F:16S rRNA (guanine(966)-N(2))-methyltransferase activity"/>
    <property type="evidence" value="ECO:0007669"/>
    <property type="project" value="UniProtKB-EC"/>
</dbReference>
<evidence type="ECO:0000256" key="3">
    <source>
        <dbReference type="ARBA" id="ARBA00012141"/>
    </source>
</evidence>
<evidence type="ECO:0000256" key="8">
    <source>
        <dbReference type="PIRNR" id="PIRNR004553"/>
    </source>
</evidence>
<dbReference type="Pfam" id="PF03602">
    <property type="entry name" value="Cons_hypoth95"/>
    <property type="match status" value="1"/>
</dbReference>
<dbReference type="GO" id="GO:0003676">
    <property type="term" value="F:nucleic acid binding"/>
    <property type="evidence" value="ECO:0007669"/>
    <property type="project" value="InterPro"/>
</dbReference>
<evidence type="ECO:0000256" key="5">
    <source>
        <dbReference type="ARBA" id="ARBA00022603"/>
    </source>
</evidence>
<dbReference type="Proteomes" id="UP000484885">
    <property type="component" value="Unassembled WGS sequence"/>
</dbReference>